<accession>A0ABV7WS12</accession>
<sequence length="666" mass="72790">MNKLLWSAVAALTLSACVKLPDQSADKNAPSLLLQTPAITAFPGSTFRVNSIIDDDITQLDDLEVTWKSDMAGVTLSESSNEHALFNFNLDVAPNQTTKLTSTVTDEVGNTTTKSITVEIKAEPFVIIDGGTAEIQTPNTSPLYLTGTYSAKQINLKSADSRASSNHIIDISPNGRFVFYTQQFNNSVWQANLYDSETGINHKVKMGFENRDQNAVASYWSNDSTVLAIEAPHSSDTSLDKLYWVDTNSLTNVDITPNETSVFFDTLTWSDNNTFLEEKPFASLLTTTSASIFDPTADSAISTLVDNSSADNALTSIKVGSAKWATNQLFFIGSTTVTSDPSSTPYTYDLFNWRPSSDTTQKINSPIAAPGITSFSPYVATQIVFTDSSVMYYFNGVDQSILDLPINTASTSTSKYEWSPDGRLLGLSSTHSNVPDNASSGYWRFATWSPNNVVTTNIEWLEGTVNYDIDNWNWNTNNSSISVLSSDSAADSKDNLLHVNTANTNQTNEEAIAASVVQNIVNRDTTGTNIPTNLETNIERSPTGQWQLYWALDIENSDHTDLWAYNIETADNHNLSKLYDSYDAPISEGVFSAKPGFDNSALKWVSTDIIWTADDELIFKVMEQGGATSTPVTADVRSVSLKTLATAKSLILEPAILTQITRVVGK</sequence>
<evidence type="ECO:0008006" key="3">
    <source>
        <dbReference type="Google" id="ProtNLM"/>
    </source>
</evidence>
<evidence type="ECO:0000313" key="2">
    <source>
        <dbReference type="Proteomes" id="UP001595710"/>
    </source>
</evidence>
<reference evidence="2" key="1">
    <citation type="journal article" date="2019" name="Int. J. Syst. Evol. Microbiol.">
        <title>The Global Catalogue of Microorganisms (GCM) 10K type strain sequencing project: providing services to taxonomists for standard genome sequencing and annotation.</title>
        <authorList>
            <consortium name="The Broad Institute Genomics Platform"/>
            <consortium name="The Broad Institute Genome Sequencing Center for Infectious Disease"/>
            <person name="Wu L."/>
            <person name="Ma J."/>
        </authorList>
    </citation>
    <scope>NUCLEOTIDE SEQUENCE [LARGE SCALE GENOMIC DNA]</scope>
    <source>
        <strain evidence="2">CECT 8288</strain>
    </source>
</reference>
<dbReference type="Proteomes" id="UP001595710">
    <property type="component" value="Unassembled WGS sequence"/>
</dbReference>
<dbReference type="SUPFAM" id="SSF82171">
    <property type="entry name" value="DPP6 N-terminal domain-like"/>
    <property type="match status" value="2"/>
</dbReference>
<dbReference type="PROSITE" id="PS51257">
    <property type="entry name" value="PROKAR_LIPOPROTEIN"/>
    <property type="match status" value="1"/>
</dbReference>
<name>A0ABV7WS12_9GAMM</name>
<evidence type="ECO:0000313" key="1">
    <source>
        <dbReference type="EMBL" id="MFC3702090.1"/>
    </source>
</evidence>
<organism evidence="1 2">
    <name type="scientific">Reinekea marina</name>
    <dbReference type="NCBI Taxonomy" id="1310421"/>
    <lineage>
        <taxon>Bacteria</taxon>
        <taxon>Pseudomonadati</taxon>
        <taxon>Pseudomonadota</taxon>
        <taxon>Gammaproteobacteria</taxon>
        <taxon>Oceanospirillales</taxon>
        <taxon>Saccharospirillaceae</taxon>
        <taxon>Reinekea</taxon>
    </lineage>
</organism>
<gene>
    <name evidence="1" type="ORF">ACFOND_10590</name>
</gene>
<dbReference type="EMBL" id="JBHRYN010000012">
    <property type="protein sequence ID" value="MFC3702090.1"/>
    <property type="molecule type" value="Genomic_DNA"/>
</dbReference>
<keyword evidence="2" id="KW-1185">Reference proteome</keyword>
<dbReference type="RefSeq" id="WP_290281604.1">
    <property type="nucleotide sequence ID" value="NZ_JAUFQI010000001.1"/>
</dbReference>
<comment type="caution">
    <text evidence="1">The sequence shown here is derived from an EMBL/GenBank/DDBJ whole genome shotgun (WGS) entry which is preliminary data.</text>
</comment>
<protein>
    <recommendedName>
        <fullName evidence="3">WD40 repeat protein</fullName>
    </recommendedName>
</protein>
<proteinExistence type="predicted"/>